<dbReference type="AlphaFoldDB" id="A0A316VD45"/>
<protein>
    <submittedName>
        <fullName evidence="7">GroES-like protein</fullName>
    </submittedName>
</protein>
<evidence type="ECO:0000256" key="4">
    <source>
        <dbReference type="ARBA" id="ARBA00022833"/>
    </source>
</evidence>
<dbReference type="InterPro" id="IPR036291">
    <property type="entry name" value="NAD(P)-bd_dom_sf"/>
</dbReference>
<dbReference type="RefSeq" id="XP_025355310.1">
    <property type="nucleotide sequence ID" value="XM_025501385.1"/>
</dbReference>
<dbReference type="GO" id="GO:0005737">
    <property type="term" value="C:cytoplasm"/>
    <property type="evidence" value="ECO:0007669"/>
    <property type="project" value="TreeGrafter"/>
</dbReference>
<keyword evidence="4" id="KW-0862">Zinc</keyword>
<dbReference type="OrthoDB" id="1879366at2759"/>
<sequence length="363" mass="39492">MDINDIPSTMKAGVIKDWKKSMALDAQHAVPKDLKGYDILVQVKAAGMCHTDVQTLEGVYKSQGTFQGMIGSHEPAGVVVALGPDAEKDGKVQVGDRVGSINTYGYCGKCKSCKKNGEQLCENIKGLLGLTIDGGFAEYCRMDARVVGKIPKEIPFTEAAPLFCAGATVFGALKAAGVEKDKWLAIVGAGGGLGHLGVQYAKALGFKVVALDNRQEALDVLDSIPDHLKPDQKYLINDENIEKLSGSFYDSDPGVDKAIICAEDRALPRLTQQFLRKGGMIVDVGLPADGPLEVDSFALSFKEQTIRGRLICTPHECQEMVDMHKRSGCKTYIEQTFPIEKIQDVYDRYNQKDLKGRIVVSFE</sequence>
<evidence type="ECO:0000256" key="2">
    <source>
        <dbReference type="ARBA" id="ARBA00008072"/>
    </source>
</evidence>
<evidence type="ECO:0000259" key="6">
    <source>
        <dbReference type="SMART" id="SM00829"/>
    </source>
</evidence>
<comment type="similarity">
    <text evidence="2">Belongs to the zinc-containing alcohol dehydrogenase family.</text>
</comment>
<dbReference type="InParanoid" id="A0A316VD45"/>
<evidence type="ECO:0000313" key="8">
    <source>
        <dbReference type="Proteomes" id="UP000245771"/>
    </source>
</evidence>
<gene>
    <name evidence="7" type="ORF">FA14DRAFT_184330</name>
</gene>
<dbReference type="GO" id="GO:0004022">
    <property type="term" value="F:alcohol dehydrogenase (NAD+) activity"/>
    <property type="evidence" value="ECO:0007669"/>
    <property type="project" value="TreeGrafter"/>
</dbReference>
<dbReference type="SMART" id="SM00829">
    <property type="entry name" value="PKS_ER"/>
    <property type="match status" value="1"/>
</dbReference>
<keyword evidence="5" id="KW-0560">Oxidoreductase</keyword>
<evidence type="ECO:0000256" key="1">
    <source>
        <dbReference type="ARBA" id="ARBA00001947"/>
    </source>
</evidence>
<name>A0A316VD45_9BASI</name>
<feature type="domain" description="Enoyl reductase (ER)" evidence="6">
    <location>
        <begin position="20"/>
        <end position="360"/>
    </location>
</feature>
<proteinExistence type="inferred from homology"/>
<accession>A0A316VD45</accession>
<dbReference type="GeneID" id="37023166"/>
<dbReference type="InterPro" id="IPR013154">
    <property type="entry name" value="ADH-like_N"/>
</dbReference>
<keyword evidence="8" id="KW-1185">Reference proteome</keyword>
<dbReference type="GO" id="GO:0046872">
    <property type="term" value="F:metal ion binding"/>
    <property type="evidence" value="ECO:0007669"/>
    <property type="project" value="UniProtKB-KW"/>
</dbReference>
<dbReference type="Gene3D" id="3.90.180.10">
    <property type="entry name" value="Medium-chain alcohol dehydrogenases, catalytic domain"/>
    <property type="match status" value="1"/>
</dbReference>
<evidence type="ECO:0000256" key="3">
    <source>
        <dbReference type="ARBA" id="ARBA00022723"/>
    </source>
</evidence>
<dbReference type="Gene3D" id="3.40.50.720">
    <property type="entry name" value="NAD(P)-binding Rossmann-like Domain"/>
    <property type="match status" value="1"/>
</dbReference>
<dbReference type="Proteomes" id="UP000245771">
    <property type="component" value="Unassembled WGS sequence"/>
</dbReference>
<dbReference type="EMBL" id="KZ819603">
    <property type="protein sequence ID" value="PWN35008.1"/>
    <property type="molecule type" value="Genomic_DNA"/>
</dbReference>
<dbReference type="InterPro" id="IPR020843">
    <property type="entry name" value="ER"/>
</dbReference>
<dbReference type="PANTHER" id="PTHR42940:SF8">
    <property type="entry name" value="VACUOLAR PROTEIN SORTING-ASSOCIATED PROTEIN 11"/>
    <property type="match status" value="1"/>
</dbReference>
<dbReference type="InterPro" id="IPR011032">
    <property type="entry name" value="GroES-like_sf"/>
</dbReference>
<organism evidence="7 8">
    <name type="scientific">Meira miltonrushii</name>
    <dbReference type="NCBI Taxonomy" id="1280837"/>
    <lineage>
        <taxon>Eukaryota</taxon>
        <taxon>Fungi</taxon>
        <taxon>Dikarya</taxon>
        <taxon>Basidiomycota</taxon>
        <taxon>Ustilaginomycotina</taxon>
        <taxon>Exobasidiomycetes</taxon>
        <taxon>Exobasidiales</taxon>
        <taxon>Brachybasidiaceae</taxon>
        <taxon>Meira</taxon>
    </lineage>
</organism>
<dbReference type="PANTHER" id="PTHR42940">
    <property type="entry name" value="ALCOHOL DEHYDROGENASE 1-RELATED"/>
    <property type="match status" value="1"/>
</dbReference>
<dbReference type="STRING" id="1280837.A0A316VD45"/>
<evidence type="ECO:0000256" key="5">
    <source>
        <dbReference type="ARBA" id="ARBA00023002"/>
    </source>
</evidence>
<dbReference type="SUPFAM" id="SSF50129">
    <property type="entry name" value="GroES-like"/>
    <property type="match status" value="1"/>
</dbReference>
<dbReference type="Pfam" id="PF08240">
    <property type="entry name" value="ADH_N"/>
    <property type="match status" value="1"/>
</dbReference>
<keyword evidence="3" id="KW-0479">Metal-binding</keyword>
<dbReference type="InterPro" id="IPR013149">
    <property type="entry name" value="ADH-like_C"/>
</dbReference>
<evidence type="ECO:0000313" key="7">
    <source>
        <dbReference type="EMBL" id="PWN35008.1"/>
    </source>
</evidence>
<dbReference type="Pfam" id="PF00107">
    <property type="entry name" value="ADH_zinc_N"/>
    <property type="match status" value="1"/>
</dbReference>
<comment type="cofactor">
    <cofactor evidence="1">
        <name>Zn(2+)</name>
        <dbReference type="ChEBI" id="CHEBI:29105"/>
    </cofactor>
</comment>
<reference evidence="7 8" key="1">
    <citation type="journal article" date="2018" name="Mol. Biol. Evol.">
        <title>Broad Genomic Sampling Reveals a Smut Pathogenic Ancestry of the Fungal Clade Ustilaginomycotina.</title>
        <authorList>
            <person name="Kijpornyongpan T."/>
            <person name="Mondo S.J."/>
            <person name="Barry K."/>
            <person name="Sandor L."/>
            <person name="Lee J."/>
            <person name="Lipzen A."/>
            <person name="Pangilinan J."/>
            <person name="LaButti K."/>
            <person name="Hainaut M."/>
            <person name="Henrissat B."/>
            <person name="Grigoriev I.V."/>
            <person name="Spatafora J.W."/>
            <person name="Aime M.C."/>
        </authorList>
    </citation>
    <scope>NUCLEOTIDE SEQUENCE [LARGE SCALE GENOMIC DNA]</scope>
    <source>
        <strain evidence="7 8">MCA 3882</strain>
    </source>
</reference>
<dbReference type="SUPFAM" id="SSF51735">
    <property type="entry name" value="NAD(P)-binding Rossmann-fold domains"/>
    <property type="match status" value="1"/>
</dbReference>